<dbReference type="AlphaFoldDB" id="A0A2M3ZQ58"/>
<feature type="signal peptide" evidence="1">
    <location>
        <begin position="1"/>
        <end position="29"/>
    </location>
</feature>
<protein>
    <submittedName>
        <fullName evidence="2">Putative secreted peptide</fullName>
    </submittedName>
</protein>
<feature type="chain" id="PRO_5014779129" evidence="1">
    <location>
        <begin position="30"/>
        <end position="77"/>
    </location>
</feature>
<reference evidence="2" key="1">
    <citation type="submission" date="2018-01" db="EMBL/GenBank/DDBJ databases">
        <title>An insight into the sialome of Amazonian anophelines.</title>
        <authorList>
            <person name="Ribeiro J.M."/>
            <person name="Scarpassa V."/>
            <person name="Calvo E."/>
        </authorList>
    </citation>
    <scope>NUCLEOTIDE SEQUENCE</scope>
    <source>
        <tissue evidence="2">Salivary glands</tissue>
    </source>
</reference>
<organism evidence="2">
    <name type="scientific">Anopheles braziliensis</name>
    <dbReference type="NCBI Taxonomy" id="58242"/>
    <lineage>
        <taxon>Eukaryota</taxon>
        <taxon>Metazoa</taxon>
        <taxon>Ecdysozoa</taxon>
        <taxon>Arthropoda</taxon>
        <taxon>Hexapoda</taxon>
        <taxon>Insecta</taxon>
        <taxon>Pterygota</taxon>
        <taxon>Neoptera</taxon>
        <taxon>Endopterygota</taxon>
        <taxon>Diptera</taxon>
        <taxon>Nematocera</taxon>
        <taxon>Culicoidea</taxon>
        <taxon>Culicidae</taxon>
        <taxon>Anophelinae</taxon>
        <taxon>Anopheles</taxon>
    </lineage>
</organism>
<proteinExistence type="predicted"/>
<accession>A0A2M3ZQ58</accession>
<keyword evidence="1" id="KW-0732">Signal</keyword>
<dbReference type="EMBL" id="GGFM01009881">
    <property type="protein sequence ID" value="MBW30632.1"/>
    <property type="molecule type" value="Transcribed_RNA"/>
</dbReference>
<evidence type="ECO:0000313" key="2">
    <source>
        <dbReference type="EMBL" id="MBW30632.1"/>
    </source>
</evidence>
<name>A0A2M3ZQ58_9DIPT</name>
<evidence type="ECO:0000256" key="1">
    <source>
        <dbReference type="SAM" id="SignalP"/>
    </source>
</evidence>
<sequence length="77" mass="9125">MYIYRIYLQSFFFMFCFCLLSLYPAPSDAYCATLFSLTFHKHNLFSLILIHYQSPSPSINCLVSYSCCYLLMFLFPN</sequence>